<dbReference type="PANTHER" id="PTHR42866">
    <property type="entry name" value="3-DEOXY-MANNO-OCTULOSONATE CYTIDYLYLTRANSFERASE"/>
    <property type="match status" value="1"/>
</dbReference>
<reference evidence="2" key="1">
    <citation type="submission" date="2019-01" db="EMBL/GenBank/DDBJ databases">
        <title>Gri0909 isolated from a small marine red alga.</title>
        <authorList>
            <person name="Kim J."/>
            <person name="Jeong S.E."/>
            <person name="Jeon C.O."/>
        </authorList>
    </citation>
    <scope>NUCLEOTIDE SEQUENCE [LARGE SCALE GENOMIC DNA]</scope>
    <source>
        <strain evidence="2">Gri0909</strain>
    </source>
</reference>
<dbReference type="GO" id="GO:0005829">
    <property type="term" value="C:cytosol"/>
    <property type="evidence" value="ECO:0007669"/>
    <property type="project" value="TreeGrafter"/>
</dbReference>
<dbReference type="AlphaFoldDB" id="A0A437QYM7"/>
<dbReference type="Gene3D" id="3.90.550.10">
    <property type="entry name" value="Spore Coat Polysaccharide Biosynthesis Protein SpsA, Chain A"/>
    <property type="match status" value="1"/>
</dbReference>
<dbReference type="SUPFAM" id="SSF53448">
    <property type="entry name" value="Nucleotide-diphospho-sugar transferases"/>
    <property type="match status" value="1"/>
</dbReference>
<name>A0A437QYM7_9PROT</name>
<dbReference type="Pfam" id="PF02348">
    <property type="entry name" value="CTP_transf_3"/>
    <property type="match status" value="1"/>
</dbReference>
<sequence>MKTVCISQARMGSSRLPGKVLLPIHGQPMLFYHLRRLQQATEVDTVAVATTHLMEDDAIELFTVNLGVPCHRGPVEDVLTRFFDCAVRHDPDIVVRVTADCPLIDPSLVDYAVRSLKDAPPEIDYMNLSLSHFPRGMDVEVMRFSALAQAFKEATDPYAREHVTPFLYGHPERFGWRQLETDTPAAQYRFCVDEQRDLDLIAELLDRLPDGDLSFTWHDVIRLMQADPTLEKINGGVAQKPSQRAGG</sequence>
<evidence type="ECO:0008006" key="3">
    <source>
        <dbReference type="Google" id="ProtNLM"/>
    </source>
</evidence>
<dbReference type="InterPro" id="IPR003329">
    <property type="entry name" value="Cytidylyl_trans"/>
</dbReference>
<dbReference type="OrthoDB" id="9801052at2"/>
<dbReference type="InterPro" id="IPR029044">
    <property type="entry name" value="Nucleotide-diphossugar_trans"/>
</dbReference>
<dbReference type="RefSeq" id="WP_127764977.1">
    <property type="nucleotide sequence ID" value="NZ_SADE01000001.1"/>
</dbReference>
<gene>
    <name evidence="1" type="ORF">EOI86_10380</name>
</gene>
<dbReference type="CDD" id="cd02518">
    <property type="entry name" value="GT2_SpsF"/>
    <property type="match status" value="1"/>
</dbReference>
<dbReference type="PANTHER" id="PTHR42866:SF1">
    <property type="entry name" value="SPORE COAT POLYSACCHARIDE BIOSYNTHESIS PROTEIN SPSF"/>
    <property type="match status" value="1"/>
</dbReference>
<proteinExistence type="predicted"/>
<evidence type="ECO:0000313" key="1">
    <source>
        <dbReference type="EMBL" id="RVU39606.1"/>
    </source>
</evidence>
<comment type="caution">
    <text evidence="1">The sequence shown here is derived from an EMBL/GenBank/DDBJ whole genome shotgun (WGS) entry which is preliminary data.</text>
</comment>
<organism evidence="1 2">
    <name type="scientific">Hwanghaeella grinnelliae</name>
    <dbReference type="NCBI Taxonomy" id="2500179"/>
    <lineage>
        <taxon>Bacteria</taxon>
        <taxon>Pseudomonadati</taxon>
        <taxon>Pseudomonadota</taxon>
        <taxon>Alphaproteobacteria</taxon>
        <taxon>Rhodospirillales</taxon>
        <taxon>Rhodospirillaceae</taxon>
        <taxon>Hwanghaeella</taxon>
    </lineage>
</organism>
<dbReference type="EMBL" id="SADE01000001">
    <property type="protein sequence ID" value="RVU39606.1"/>
    <property type="molecule type" value="Genomic_DNA"/>
</dbReference>
<keyword evidence="2" id="KW-1185">Reference proteome</keyword>
<dbReference type="Proteomes" id="UP000287447">
    <property type="component" value="Unassembled WGS sequence"/>
</dbReference>
<evidence type="ECO:0000313" key="2">
    <source>
        <dbReference type="Proteomes" id="UP000287447"/>
    </source>
</evidence>
<protein>
    <recommendedName>
        <fullName evidence="3">Acylneuraminate cytidylyltransferase</fullName>
    </recommendedName>
</protein>
<accession>A0A437QYM7</accession>